<protein>
    <recommendedName>
        <fullName evidence="3">Lipoprotein</fullName>
    </recommendedName>
</protein>
<organism evidence="1 2">
    <name type="scientific">Methylocaldum szegediense</name>
    <dbReference type="NCBI Taxonomy" id="73780"/>
    <lineage>
        <taxon>Bacteria</taxon>
        <taxon>Pseudomonadati</taxon>
        <taxon>Pseudomonadota</taxon>
        <taxon>Gammaproteobacteria</taxon>
        <taxon>Methylococcales</taxon>
        <taxon>Methylococcaceae</taxon>
        <taxon>Methylocaldum</taxon>
    </lineage>
</organism>
<evidence type="ECO:0000313" key="2">
    <source>
        <dbReference type="Proteomes" id="UP001162030"/>
    </source>
</evidence>
<dbReference type="Proteomes" id="UP001162030">
    <property type="component" value="Chromosome"/>
</dbReference>
<reference evidence="1 2" key="1">
    <citation type="submission" date="2023-03" db="EMBL/GenBank/DDBJ databases">
        <authorList>
            <person name="Pearce D."/>
        </authorList>
    </citation>
    <scope>NUCLEOTIDE SEQUENCE [LARGE SCALE GENOMIC DNA]</scope>
    <source>
        <strain evidence="1">Msz</strain>
    </source>
</reference>
<keyword evidence="2" id="KW-1185">Reference proteome</keyword>
<accession>A0ABN8WZ74</accession>
<evidence type="ECO:0008006" key="3">
    <source>
        <dbReference type="Google" id="ProtNLM"/>
    </source>
</evidence>
<dbReference type="RefSeq" id="WP_026612086.1">
    <property type="nucleotide sequence ID" value="NZ_OX458333.1"/>
</dbReference>
<sequence>MSGWPNGPDACRRVSLGLAILAAAGCAIDPAKLNSLSDLEVCRGYAVYSAWVISNSRADQYRREIERRHLLTPQEWALVEQKRIEKGMSRCALYASWGVPVSEEAVEGEKEEIRHVYHSGWLMSPGAVYTKNGKVEAWAY</sequence>
<evidence type="ECO:0000313" key="1">
    <source>
        <dbReference type="EMBL" id="CAI8773788.1"/>
    </source>
</evidence>
<dbReference type="EMBL" id="OX458333">
    <property type="protein sequence ID" value="CAI8773788.1"/>
    <property type="molecule type" value="Genomic_DNA"/>
</dbReference>
<gene>
    <name evidence="1" type="ORF">MSZNOR_1083</name>
</gene>
<proteinExistence type="predicted"/>
<name>A0ABN8WZ74_9GAMM</name>